<evidence type="ECO:0008006" key="2">
    <source>
        <dbReference type="Google" id="ProtNLM"/>
    </source>
</evidence>
<dbReference type="InterPro" id="IPR026350">
    <property type="entry name" value="GxxExxY"/>
</dbReference>
<proteinExistence type="predicted"/>
<organism evidence="1">
    <name type="scientific">marine sediment metagenome</name>
    <dbReference type="NCBI Taxonomy" id="412755"/>
    <lineage>
        <taxon>unclassified sequences</taxon>
        <taxon>metagenomes</taxon>
        <taxon>ecological metagenomes</taxon>
    </lineage>
</organism>
<gene>
    <name evidence="1" type="ORF">S01H1_75823</name>
</gene>
<sequence>MVKLVHPELSYLVRGVLFDVYNVLGPMLKEAYYRDAIVIGMEKHGVACESE</sequence>
<dbReference type="EMBL" id="BARS01050836">
    <property type="protein sequence ID" value="GAG51799.1"/>
    <property type="molecule type" value="Genomic_DNA"/>
</dbReference>
<dbReference type="Pfam" id="PF13366">
    <property type="entry name" value="PDDEXK_3"/>
    <property type="match status" value="1"/>
</dbReference>
<reference evidence="1" key="1">
    <citation type="journal article" date="2014" name="Front. Microbiol.">
        <title>High frequency of phylogenetically diverse reductive dehalogenase-homologous genes in deep subseafloor sedimentary metagenomes.</title>
        <authorList>
            <person name="Kawai M."/>
            <person name="Futagami T."/>
            <person name="Toyoda A."/>
            <person name="Takaki Y."/>
            <person name="Nishi S."/>
            <person name="Hori S."/>
            <person name="Arai W."/>
            <person name="Tsubouchi T."/>
            <person name="Morono Y."/>
            <person name="Uchiyama I."/>
            <person name="Ito T."/>
            <person name="Fujiyama A."/>
            <person name="Inagaki F."/>
            <person name="Takami H."/>
        </authorList>
    </citation>
    <scope>NUCLEOTIDE SEQUENCE</scope>
    <source>
        <strain evidence="1">Expedition CK06-06</strain>
    </source>
</reference>
<dbReference type="AlphaFoldDB" id="X0Y7E0"/>
<evidence type="ECO:0000313" key="1">
    <source>
        <dbReference type="EMBL" id="GAG51799.1"/>
    </source>
</evidence>
<name>X0Y7E0_9ZZZZ</name>
<accession>X0Y7E0</accession>
<protein>
    <recommendedName>
        <fullName evidence="2">GxxExxY protein</fullName>
    </recommendedName>
</protein>
<comment type="caution">
    <text evidence="1">The sequence shown here is derived from an EMBL/GenBank/DDBJ whole genome shotgun (WGS) entry which is preliminary data.</text>
</comment>
<feature type="non-terminal residue" evidence="1">
    <location>
        <position position="51"/>
    </location>
</feature>